<dbReference type="AlphaFoldDB" id="A0A6J7GYS8"/>
<protein>
    <submittedName>
        <fullName evidence="2">Unannotated protein</fullName>
    </submittedName>
</protein>
<reference evidence="2" key="1">
    <citation type="submission" date="2020-05" db="EMBL/GenBank/DDBJ databases">
        <authorList>
            <person name="Chiriac C."/>
            <person name="Salcher M."/>
            <person name="Ghai R."/>
            <person name="Kavagutti S V."/>
        </authorList>
    </citation>
    <scope>NUCLEOTIDE SEQUENCE</scope>
</reference>
<feature type="transmembrane region" description="Helical" evidence="1">
    <location>
        <begin position="5"/>
        <end position="24"/>
    </location>
</feature>
<accession>A0A6J7GYS8</accession>
<gene>
    <name evidence="2" type="ORF">UFOPK3519_01323</name>
</gene>
<keyword evidence="1" id="KW-1133">Transmembrane helix</keyword>
<dbReference type="EMBL" id="CAFBMG010000117">
    <property type="protein sequence ID" value="CAB4909605.1"/>
    <property type="molecule type" value="Genomic_DNA"/>
</dbReference>
<evidence type="ECO:0000256" key="1">
    <source>
        <dbReference type="SAM" id="Phobius"/>
    </source>
</evidence>
<feature type="transmembrane region" description="Helical" evidence="1">
    <location>
        <begin position="30"/>
        <end position="59"/>
    </location>
</feature>
<keyword evidence="1" id="KW-0812">Transmembrane</keyword>
<organism evidence="2">
    <name type="scientific">freshwater metagenome</name>
    <dbReference type="NCBI Taxonomy" id="449393"/>
    <lineage>
        <taxon>unclassified sequences</taxon>
        <taxon>metagenomes</taxon>
        <taxon>ecological metagenomes</taxon>
    </lineage>
</organism>
<sequence length="112" mass="11058">MVVVVVVEVVVVVVVDSGTVVVVLPSGSDVVVVVLVVLVELVVVVVELGVGVLLGAAVVEGLSDQATAGGTVTVTGTSISSHAAPKRAVAASRTALRAVRPLVVGENVMPSI</sequence>
<name>A0A6J7GYS8_9ZZZZ</name>
<evidence type="ECO:0000313" key="2">
    <source>
        <dbReference type="EMBL" id="CAB4909605.1"/>
    </source>
</evidence>
<proteinExistence type="predicted"/>
<keyword evidence="1" id="KW-0472">Membrane</keyword>